<reference evidence="3" key="1">
    <citation type="submission" date="2016-04" db="UniProtKB">
        <authorList>
            <consortium name="WormBaseParasite"/>
        </authorList>
    </citation>
    <scope>IDENTIFICATION</scope>
</reference>
<evidence type="ECO:0000313" key="2">
    <source>
        <dbReference type="Proteomes" id="UP000267029"/>
    </source>
</evidence>
<dbReference type="EMBL" id="UXSR01005651">
    <property type="protein sequence ID" value="VDD83149.1"/>
    <property type="molecule type" value="Genomic_DNA"/>
</dbReference>
<dbReference type="Proteomes" id="UP000267029">
    <property type="component" value="Unassembled WGS sequence"/>
</dbReference>
<organism evidence="3">
    <name type="scientific">Mesocestoides corti</name>
    <name type="common">Flatworm</name>
    <dbReference type="NCBI Taxonomy" id="53468"/>
    <lineage>
        <taxon>Eukaryota</taxon>
        <taxon>Metazoa</taxon>
        <taxon>Spiralia</taxon>
        <taxon>Lophotrochozoa</taxon>
        <taxon>Platyhelminthes</taxon>
        <taxon>Cestoda</taxon>
        <taxon>Eucestoda</taxon>
        <taxon>Cyclophyllidea</taxon>
        <taxon>Mesocestoididae</taxon>
        <taxon>Mesocestoides</taxon>
    </lineage>
</organism>
<proteinExistence type="predicted"/>
<evidence type="ECO:0000313" key="3">
    <source>
        <dbReference type="WBParaSite" id="MCOS_0000915101-mRNA-1"/>
    </source>
</evidence>
<evidence type="ECO:0000313" key="1">
    <source>
        <dbReference type="EMBL" id="VDD83149.1"/>
    </source>
</evidence>
<keyword evidence="2" id="KW-1185">Reference proteome</keyword>
<protein>
    <submittedName>
        <fullName evidence="3">Retrotransposon protein, putative, unclassified</fullName>
    </submittedName>
</protein>
<reference evidence="1 2" key="2">
    <citation type="submission" date="2018-10" db="EMBL/GenBank/DDBJ databases">
        <authorList>
            <consortium name="Pathogen Informatics"/>
        </authorList>
    </citation>
    <scope>NUCLEOTIDE SEQUENCE [LARGE SCALE GENOMIC DNA]</scope>
</reference>
<accession>A0A158QW33</accession>
<sequence length="164" mass="18088">MMARRRVIHGMVKGCAHFHTAHCVTEVFENPTLKVGFLIGANGATNPGNGNGVGFLVGKGCCFHPFGEVVDCDQDVPVSQTRLPYWAHNVDTHSLFDIARCNWLKRGRIKPKPCLSAIQWHAGKEGSQPEEDMDEVQYIMSGVASAGKLGWKAPDAWLWLLICQ</sequence>
<gene>
    <name evidence="1" type="ORF">MCOS_LOCUS9152</name>
</gene>
<dbReference type="AlphaFoldDB" id="A0A158QW33"/>
<dbReference type="WBParaSite" id="MCOS_0000915101-mRNA-1">
    <property type="protein sequence ID" value="MCOS_0000915101-mRNA-1"/>
    <property type="gene ID" value="MCOS_0000915101"/>
</dbReference>
<name>A0A158QW33_MESCO</name>